<dbReference type="GO" id="GO:0019464">
    <property type="term" value="P:glycine decarboxylation via glycine cleavage system"/>
    <property type="evidence" value="ECO:0007669"/>
    <property type="project" value="UniProtKB-UniRule"/>
</dbReference>
<dbReference type="GO" id="GO:0008483">
    <property type="term" value="F:transaminase activity"/>
    <property type="evidence" value="ECO:0007669"/>
    <property type="project" value="UniProtKB-KW"/>
</dbReference>
<feature type="binding site" evidence="8">
    <location>
        <position position="201"/>
    </location>
    <ligand>
        <name>substrate</name>
    </ligand>
</feature>
<evidence type="ECO:0000313" key="12">
    <source>
        <dbReference type="Proteomes" id="UP000216885"/>
    </source>
</evidence>
<dbReference type="InterPro" id="IPR029043">
    <property type="entry name" value="GcvT/YgfZ_C"/>
</dbReference>
<dbReference type="Pfam" id="PF08669">
    <property type="entry name" value="GCV_T_C"/>
    <property type="match status" value="1"/>
</dbReference>
<keyword evidence="4 7" id="KW-0808">Transferase</keyword>
<dbReference type="HAMAP" id="MF_00259">
    <property type="entry name" value="GcvT"/>
    <property type="match status" value="1"/>
</dbReference>
<sequence length="366" mass="39340">MSAVLQRTPLAETHVAAGARMVDFGGWDMPLAYGSQLEEHHAVRRDAGMFDVSHMLNADVAGPQATEFLQRLVANDVAKLTVPGKALYTCMLNPQGGIVDDLIVYFFAADQWRVVVNAGTADKDIAWMRRVAAAGQFDVTITPRRDLAMVAVQGPNARAKVWAARPAWQAATEPLTPFVAAEVADDTLVARTGYTGEDGFEIVLPAAEVVALWNDLAAQGVRPCGLGARDTLRLEAGMNLYGQDMDELTQPNQAGLSWTVSLKDAARRFVGRDALEQFATPCAFVGLKLQDRGVMRAHMAVRTPQGAGELTSGTMSPTLGVSVGFARVPLGVEPGQTVEVEIRGKWVPALVTKLPFVRHGKAVEHS</sequence>
<dbReference type="SUPFAM" id="SSF103025">
    <property type="entry name" value="Folate-binding domain"/>
    <property type="match status" value="1"/>
</dbReference>
<dbReference type="Gene3D" id="2.40.30.110">
    <property type="entry name" value="Aminomethyltransferase beta-barrel domains"/>
    <property type="match status" value="1"/>
</dbReference>
<evidence type="ECO:0000256" key="8">
    <source>
        <dbReference type="PIRSR" id="PIRSR006487-1"/>
    </source>
</evidence>
<dbReference type="NCBIfam" id="NF001567">
    <property type="entry name" value="PRK00389.1"/>
    <property type="match status" value="1"/>
</dbReference>
<evidence type="ECO:0000256" key="6">
    <source>
        <dbReference type="ARBA" id="ARBA00047665"/>
    </source>
</evidence>
<keyword evidence="3 7" id="KW-0032">Aminotransferase</keyword>
<dbReference type="GO" id="GO:0005829">
    <property type="term" value="C:cytosol"/>
    <property type="evidence" value="ECO:0007669"/>
    <property type="project" value="TreeGrafter"/>
</dbReference>
<dbReference type="Proteomes" id="UP000216885">
    <property type="component" value="Unassembled WGS sequence"/>
</dbReference>
<dbReference type="Pfam" id="PF01571">
    <property type="entry name" value="GCV_T"/>
    <property type="match status" value="1"/>
</dbReference>
<dbReference type="PIRSF" id="PIRSF006487">
    <property type="entry name" value="GcvT"/>
    <property type="match status" value="1"/>
</dbReference>
<feature type="domain" description="GCVT N-terminal" evidence="9">
    <location>
        <begin position="11"/>
        <end position="263"/>
    </location>
</feature>
<dbReference type="Gene3D" id="3.30.1360.120">
    <property type="entry name" value="Probable tRNA modification gtpase trme, domain 1"/>
    <property type="match status" value="1"/>
</dbReference>
<dbReference type="RefSeq" id="WP_094823289.1">
    <property type="nucleotide sequence ID" value="NZ_NEVO01000016.1"/>
</dbReference>
<dbReference type="SUPFAM" id="SSF101790">
    <property type="entry name" value="Aminomethyltransferase beta-barrel domain"/>
    <property type="match status" value="1"/>
</dbReference>
<dbReference type="EMBL" id="NEVQ01000022">
    <property type="protein sequence ID" value="OZI50577.1"/>
    <property type="molecule type" value="Genomic_DNA"/>
</dbReference>
<dbReference type="OrthoDB" id="9774591at2"/>
<dbReference type="GO" id="GO:0005960">
    <property type="term" value="C:glycine cleavage complex"/>
    <property type="evidence" value="ECO:0007669"/>
    <property type="project" value="InterPro"/>
</dbReference>
<evidence type="ECO:0000259" key="10">
    <source>
        <dbReference type="Pfam" id="PF08669"/>
    </source>
</evidence>
<evidence type="ECO:0000256" key="1">
    <source>
        <dbReference type="ARBA" id="ARBA00008609"/>
    </source>
</evidence>
<organism evidence="11 12">
    <name type="scientific">Bordetella genomosp. 4</name>
    <dbReference type="NCBI Taxonomy" id="463044"/>
    <lineage>
        <taxon>Bacteria</taxon>
        <taxon>Pseudomonadati</taxon>
        <taxon>Pseudomonadota</taxon>
        <taxon>Betaproteobacteria</taxon>
        <taxon>Burkholderiales</taxon>
        <taxon>Alcaligenaceae</taxon>
        <taxon>Bordetella</taxon>
    </lineage>
</organism>
<dbReference type="EC" id="2.1.2.10" evidence="2 7"/>
<gene>
    <name evidence="7" type="primary">gcvT</name>
    <name evidence="11" type="ORF">CAL20_22280</name>
</gene>
<reference evidence="11 12" key="1">
    <citation type="submission" date="2017-05" db="EMBL/GenBank/DDBJ databases">
        <title>Complete and WGS of Bordetella genogroups.</title>
        <authorList>
            <person name="Spilker T."/>
            <person name="LiPuma J."/>
        </authorList>
    </citation>
    <scope>NUCLEOTIDE SEQUENCE [LARGE SCALE GENOMIC DNA]</scope>
    <source>
        <strain evidence="11 12">AU9919</strain>
    </source>
</reference>
<proteinExistence type="inferred from homology"/>
<dbReference type="InterPro" id="IPR027266">
    <property type="entry name" value="TrmE/GcvT-like"/>
</dbReference>
<comment type="subunit">
    <text evidence="7">The glycine cleavage system is composed of four proteins: P, T, L and H.</text>
</comment>
<evidence type="ECO:0000313" key="11">
    <source>
        <dbReference type="EMBL" id="OZI50577.1"/>
    </source>
</evidence>
<accession>A0A261TMU0</accession>
<dbReference type="Gene3D" id="3.30.70.1400">
    <property type="entry name" value="Aminomethyltransferase beta-barrel domains"/>
    <property type="match status" value="1"/>
</dbReference>
<evidence type="ECO:0000256" key="7">
    <source>
        <dbReference type="HAMAP-Rule" id="MF_00259"/>
    </source>
</evidence>
<name>A0A261TMU0_9BORD</name>
<dbReference type="InterPro" id="IPR013977">
    <property type="entry name" value="GcvT_C"/>
</dbReference>
<comment type="function">
    <text evidence="7">The glycine cleavage system catalyzes the degradation of glycine.</text>
</comment>
<dbReference type="InterPro" id="IPR028896">
    <property type="entry name" value="GcvT/YgfZ/DmdA"/>
</dbReference>
<comment type="caution">
    <text evidence="11">The sequence shown here is derived from an EMBL/GenBank/DDBJ whole genome shotgun (WGS) entry which is preliminary data.</text>
</comment>
<feature type="domain" description="Aminomethyltransferase C-terminal" evidence="10">
    <location>
        <begin position="284"/>
        <end position="357"/>
    </location>
</feature>
<dbReference type="InterPro" id="IPR006222">
    <property type="entry name" value="GCVT_N"/>
</dbReference>
<dbReference type="FunFam" id="4.10.1250.10:FF:000001">
    <property type="entry name" value="Aminomethyltransferase"/>
    <property type="match status" value="1"/>
</dbReference>
<dbReference type="InterPro" id="IPR022903">
    <property type="entry name" value="GcvT_bac"/>
</dbReference>
<evidence type="ECO:0000256" key="2">
    <source>
        <dbReference type="ARBA" id="ARBA00012616"/>
    </source>
</evidence>
<comment type="similarity">
    <text evidence="1 7">Belongs to the GcvT family.</text>
</comment>
<dbReference type="PANTHER" id="PTHR43757:SF2">
    <property type="entry name" value="AMINOMETHYLTRANSFERASE, MITOCHONDRIAL"/>
    <property type="match status" value="1"/>
</dbReference>
<dbReference type="PANTHER" id="PTHR43757">
    <property type="entry name" value="AMINOMETHYLTRANSFERASE"/>
    <property type="match status" value="1"/>
</dbReference>
<dbReference type="NCBIfam" id="TIGR00528">
    <property type="entry name" value="gcvT"/>
    <property type="match status" value="1"/>
</dbReference>
<evidence type="ECO:0000259" key="9">
    <source>
        <dbReference type="Pfam" id="PF01571"/>
    </source>
</evidence>
<dbReference type="GO" id="GO:0004047">
    <property type="term" value="F:aminomethyltransferase activity"/>
    <property type="evidence" value="ECO:0007669"/>
    <property type="project" value="UniProtKB-UniRule"/>
</dbReference>
<comment type="catalytic activity">
    <reaction evidence="6 7">
        <text>N(6)-[(R)-S(8)-aminomethyldihydrolipoyl]-L-lysyl-[protein] + (6S)-5,6,7,8-tetrahydrofolate = N(6)-[(R)-dihydrolipoyl]-L-lysyl-[protein] + (6R)-5,10-methylene-5,6,7,8-tetrahydrofolate + NH4(+)</text>
        <dbReference type="Rhea" id="RHEA:16945"/>
        <dbReference type="Rhea" id="RHEA-COMP:10475"/>
        <dbReference type="Rhea" id="RHEA-COMP:10492"/>
        <dbReference type="ChEBI" id="CHEBI:15636"/>
        <dbReference type="ChEBI" id="CHEBI:28938"/>
        <dbReference type="ChEBI" id="CHEBI:57453"/>
        <dbReference type="ChEBI" id="CHEBI:83100"/>
        <dbReference type="ChEBI" id="CHEBI:83143"/>
        <dbReference type="EC" id="2.1.2.10"/>
    </reaction>
</comment>
<evidence type="ECO:0000256" key="3">
    <source>
        <dbReference type="ARBA" id="ARBA00022576"/>
    </source>
</evidence>
<protein>
    <recommendedName>
        <fullName evidence="2 7">Aminomethyltransferase</fullName>
        <ecNumber evidence="2 7">2.1.2.10</ecNumber>
    </recommendedName>
    <alternativeName>
        <fullName evidence="5 7">Glycine cleavage system T protein</fullName>
    </alternativeName>
</protein>
<dbReference type="AlphaFoldDB" id="A0A261TMU0"/>
<evidence type="ECO:0000256" key="4">
    <source>
        <dbReference type="ARBA" id="ARBA00022679"/>
    </source>
</evidence>
<dbReference type="Gene3D" id="4.10.1250.10">
    <property type="entry name" value="Aminomethyltransferase fragment"/>
    <property type="match status" value="1"/>
</dbReference>
<keyword evidence="12" id="KW-1185">Reference proteome</keyword>
<evidence type="ECO:0000256" key="5">
    <source>
        <dbReference type="ARBA" id="ARBA00031395"/>
    </source>
</evidence>
<dbReference type="FunFam" id="3.30.70.1400:FF:000001">
    <property type="entry name" value="Aminomethyltransferase"/>
    <property type="match status" value="1"/>
</dbReference>
<dbReference type="InterPro" id="IPR006223">
    <property type="entry name" value="GcvT"/>
</dbReference>